<dbReference type="SUPFAM" id="SSF47384">
    <property type="entry name" value="Homodimeric domain of signal transducing histidine kinase"/>
    <property type="match status" value="1"/>
</dbReference>
<accession>A0ABT1YBK3</accession>
<dbReference type="InterPro" id="IPR003661">
    <property type="entry name" value="HisK_dim/P_dom"/>
</dbReference>
<gene>
    <name evidence="10" type="ORF">NV381_02880</name>
</gene>
<evidence type="ECO:0000256" key="2">
    <source>
        <dbReference type="ARBA" id="ARBA00012438"/>
    </source>
</evidence>
<evidence type="ECO:0000313" key="11">
    <source>
        <dbReference type="Proteomes" id="UP001300012"/>
    </source>
</evidence>
<evidence type="ECO:0000256" key="8">
    <source>
        <dbReference type="ARBA" id="ARBA00023012"/>
    </source>
</evidence>
<name>A0ABT1YBK3_9BACL</name>
<organism evidence="10 11">
    <name type="scientific">Paenibacillus radicis</name>
    <name type="common">ex Xue et al. 2023</name>
    <dbReference type="NCBI Taxonomy" id="2972489"/>
    <lineage>
        <taxon>Bacteria</taxon>
        <taxon>Bacillati</taxon>
        <taxon>Bacillota</taxon>
        <taxon>Bacilli</taxon>
        <taxon>Bacillales</taxon>
        <taxon>Paenibacillaceae</taxon>
        <taxon>Paenibacillus</taxon>
    </lineage>
</organism>
<dbReference type="Gene3D" id="1.10.287.130">
    <property type="match status" value="1"/>
</dbReference>
<comment type="caution">
    <text evidence="10">The sequence shown here is derived from an EMBL/GenBank/DDBJ whole genome shotgun (WGS) entry which is preliminary data.</text>
</comment>
<dbReference type="InterPro" id="IPR003594">
    <property type="entry name" value="HATPase_dom"/>
</dbReference>
<dbReference type="Gene3D" id="3.30.565.10">
    <property type="entry name" value="Histidine kinase-like ATPase, C-terminal domain"/>
    <property type="match status" value="1"/>
</dbReference>
<reference evidence="10 11" key="1">
    <citation type="submission" date="2022-08" db="EMBL/GenBank/DDBJ databases">
        <title>Paenibacillus endoradicis sp. nov., Paenibacillus radicibacter sp. nov and Paenibacillus pararadicis sp. nov., three cold-adapted plant growth-promoting bacteria isolated from root of Larix gmelinii in Great Khingan.</title>
        <authorList>
            <person name="Xue H."/>
        </authorList>
    </citation>
    <scope>NUCLEOTIDE SEQUENCE [LARGE SCALE GENOMIC DNA]</scope>
    <source>
        <strain evidence="10 11">N5-1-1-5</strain>
    </source>
</reference>
<dbReference type="InterPro" id="IPR005467">
    <property type="entry name" value="His_kinase_dom"/>
</dbReference>
<dbReference type="PROSITE" id="PS50109">
    <property type="entry name" value="HIS_KIN"/>
    <property type="match status" value="1"/>
</dbReference>
<keyword evidence="6" id="KW-0418">Kinase</keyword>
<dbReference type="CDD" id="cd00082">
    <property type="entry name" value="HisKA"/>
    <property type="match status" value="1"/>
</dbReference>
<evidence type="ECO:0000256" key="7">
    <source>
        <dbReference type="ARBA" id="ARBA00022840"/>
    </source>
</evidence>
<evidence type="ECO:0000256" key="6">
    <source>
        <dbReference type="ARBA" id="ARBA00022777"/>
    </source>
</evidence>
<feature type="domain" description="Histidine kinase" evidence="9">
    <location>
        <begin position="182"/>
        <end position="397"/>
    </location>
</feature>
<keyword evidence="4" id="KW-0808">Transferase</keyword>
<dbReference type="SMART" id="SM00388">
    <property type="entry name" value="HisKA"/>
    <property type="match status" value="1"/>
</dbReference>
<dbReference type="PANTHER" id="PTHR43065">
    <property type="entry name" value="SENSOR HISTIDINE KINASE"/>
    <property type="match status" value="1"/>
</dbReference>
<protein>
    <recommendedName>
        <fullName evidence="2">histidine kinase</fullName>
        <ecNumber evidence="2">2.7.13.3</ecNumber>
    </recommendedName>
</protein>
<dbReference type="Proteomes" id="UP001300012">
    <property type="component" value="Unassembled WGS sequence"/>
</dbReference>
<dbReference type="EMBL" id="JANQBD010000002">
    <property type="protein sequence ID" value="MCR8630140.1"/>
    <property type="molecule type" value="Genomic_DNA"/>
</dbReference>
<dbReference type="InterPro" id="IPR036890">
    <property type="entry name" value="HATPase_C_sf"/>
</dbReference>
<dbReference type="Pfam" id="PF02518">
    <property type="entry name" value="HATPase_c"/>
    <property type="match status" value="1"/>
</dbReference>
<keyword evidence="3" id="KW-0597">Phosphoprotein</keyword>
<dbReference type="RefSeq" id="WP_258211762.1">
    <property type="nucleotide sequence ID" value="NZ_JANQBD010000002.1"/>
</dbReference>
<dbReference type="GO" id="GO:0005524">
    <property type="term" value="F:ATP binding"/>
    <property type="evidence" value="ECO:0007669"/>
    <property type="project" value="UniProtKB-KW"/>
</dbReference>
<dbReference type="SUPFAM" id="SSF55874">
    <property type="entry name" value="ATPase domain of HSP90 chaperone/DNA topoisomerase II/histidine kinase"/>
    <property type="match status" value="1"/>
</dbReference>
<sequence>MKINSESWMIMQCNHDSLRSILISSIPKILDTHFDAIRNQSHEADMFVQTQQDFLIASITEIQTDMIHALFMKSPKYSDYLISSQAQGYEQGKFTANTLGEHDQIVLEISKNLNLTSQGIMIDIIEEYVDDSNDRVFFVNRLMECNWNRFTGFAQGYLASKEQQIDHLHSQKVSVMGQMAAGMAHEIRNPLASIKGFAQLAKHKLLQPVIKADELTHYLDLCINEINSLNRLVTDFLLLARKSDNINHDETVVDVKRVLQRVIGIVDQIVLSDEIDLTTNISEQELFTYGDASQLEQVFLNILKNAIDSISKTNGVIQILAATAANNIFIKIADNGTGMSQETLDRIYDPFFTTKETGTGIGLSICKQLIERHNGRIEHKSEIGNGTIATIVLPIYRQ</sequence>
<evidence type="ECO:0000256" key="5">
    <source>
        <dbReference type="ARBA" id="ARBA00022741"/>
    </source>
</evidence>
<dbReference type="PRINTS" id="PR00344">
    <property type="entry name" value="BCTRLSENSOR"/>
</dbReference>
<dbReference type="Pfam" id="PF00512">
    <property type="entry name" value="HisKA"/>
    <property type="match status" value="1"/>
</dbReference>
<keyword evidence="11" id="KW-1185">Reference proteome</keyword>
<dbReference type="EC" id="2.7.13.3" evidence="2"/>
<comment type="catalytic activity">
    <reaction evidence="1">
        <text>ATP + protein L-histidine = ADP + protein N-phospho-L-histidine.</text>
        <dbReference type="EC" id="2.7.13.3"/>
    </reaction>
</comment>
<evidence type="ECO:0000313" key="10">
    <source>
        <dbReference type="EMBL" id="MCR8630140.1"/>
    </source>
</evidence>
<evidence type="ECO:0000256" key="4">
    <source>
        <dbReference type="ARBA" id="ARBA00022679"/>
    </source>
</evidence>
<evidence type="ECO:0000256" key="3">
    <source>
        <dbReference type="ARBA" id="ARBA00022553"/>
    </source>
</evidence>
<dbReference type="InterPro" id="IPR004358">
    <property type="entry name" value="Sig_transdc_His_kin-like_C"/>
</dbReference>
<dbReference type="InterPro" id="IPR036097">
    <property type="entry name" value="HisK_dim/P_sf"/>
</dbReference>
<evidence type="ECO:0000256" key="1">
    <source>
        <dbReference type="ARBA" id="ARBA00000085"/>
    </source>
</evidence>
<dbReference type="PANTHER" id="PTHR43065:SF10">
    <property type="entry name" value="PEROXIDE STRESS-ACTIVATED HISTIDINE KINASE MAK3"/>
    <property type="match status" value="1"/>
</dbReference>
<proteinExistence type="predicted"/>
<keyword evidence="5" id="KW-0547">Nucleotide-binding</keyword>
<evidence type="ECO:0000259" key="9">
    <source>
        <dbReference type="PROSITE" id="PS50109"/>
    </source>
</evidence>
<keyword evidence="8" id="KW-0902">Two-component regulatory system</keyword>
<keyword evidence="7 10" id="KW-0067">ATP-binding</keyword>
<dbReference type="SMART" id="SM00387">
    <property type="entry name" value="HATPase_c"/>
    <property type="match status" value="1"/>
</dbReference>